<evidence type="ECO:0000313" key="2">
    <source>
        <dbReference type="Proteomes" id="UP001500067"/>
    </source>
</evidence>
<evidence type="ECO:0008006" key="3">
    <source>
        <dbReference type="Google" id="ProtNLM"/>
    </source>
</evidence>
<accession>A0ABP8NDE3</accession>
<name>A0ABP8NDE3_9BACT</name>
<reference evidence="2" key="1">
    <citation type="journal article" date="2019" name="Int. J. Syst. Evol. Microbiol.">
        <title>The Global Catalogue of Microorganisms (GCM) 10K type strain sequencing project: providing services to taxonomists for standard genome sequencing and annotation.</title>
        <authorList>
            <consortium name="The Broad Institute Genomics Platform"/>
            <consortium name="The Broad Institute Genome Sequencing Center for Infectious Disease"/>
            <person name="Wu L."/>
            <person name="Ma J."/>
        </authorList>
    </citation>
    <scope>NUCLEOTIDE SEQUENCE [LARGE SCALE GENOMIC DNA]</scope>
    <source>
        <strain evidence="2">JCM 32105</strain>
    </source>
</reference>
<gene>
    <name evidence="1" type="ORF">GCM10023093_11920</name>
</gene>
<organism evidence="1 2">
    <name type="scientific">Nemorincola caseinilytica</name>
    <dbReference type="NCBI Taxonomy" id="2054315"/>
    <lineage>
        <taxon>Bacteria</taxon>
        <taxon>Pseudomonadati</taxon>
        <taxon>Bacteroidota</taxon>
        <taxon>Chitinophagia</taxon>
        <taxon>Chitinophagales</taxon>
        <taxon>Chitinophagaceae</taxon>
        <taxon>Nemorincola</taxon>
    </lineage>
</organism>
<dbReference type="RefSeq" id="WP_345080027.1">
    <property type="nucleotide sequence ID" value="NZ_BAABFA010000008.1"/>
</dbReference>
<dbReference type="EMBL" id="BAABFA010000008">
    <property type="protein sequence ID" value="GAA4463444.1"/>
    <property type="molecule type" value="Genomic_DNA"/>
</dbReference>
<evidence type="ECO:0000313" key="1">
    <source>
        <dbReference type="EMBL" id="GAA4463444.1"/>
    </source>
</evidence>
<dbReference type="Proteomes" id="UP001500067">
    <property type="component" value="Unassembled WGS sequence"/>
</dbReference>
<sequence length="79" mass="9431">MNTPEIRTLLHEEIEHGDDRLLKMIYAIVKEYNEADDVASKRKQLIEEERSKYLKGEGRSYSWQEVKNMAIHKDRPNEL</sequence>
<comment type="caution">
    <text evidence="1">The sequence shown here is derived from an EMBL/GenBank/DDBJ whole genome shotgun (WGS) entry which is preliminary data.</text>
</comment>
<protein>
    <recommendedName>
        <fullName evidence="3">Addiction module component, TIGR02574 family</fullName>
    </recommendedName>
</protein>
<proteinExistence type="predicted"/>
<keyword evidence="2" id="KW-1185">Reference proteome</keyword>